<dbReference type="SUPFAM" id="SSF111369">
    <property type="entry name" value="HlyD-like secretion proteins"/>
    <property type="match status" value="1"/>
</dbReference>
<dbReference type="InterPro" id="IPR058624">
    <property type="entry name" value="MdtA-like_HH"/>
</dbReference>
<feature type="domain" description="Multidrug resistance protein MdtA-like barrel-sandwich hybrid" evidence="6">
    <location>
        <begin position="67"/>
        <end position="189"/>
    </location>
</feature>
<dbReference type="InterPro" id="IPR058792">
    <property type="entry name" value="Beta-barrel_RND_2"/>
</dbReference>
<feature type="domain" description="CusB-like beta-barrel" evidence="7">
    <location>
        <begin position="199"/>
        <end position="271"/>
    </location>
</feature>
<feature type="domain" description="Multidrug resistance protein MdtA-like alpha-helical hairpin" evidence="5">
    <location>
        <begin position="105"/>
        <end position="158"/>
    </location>
</feature>
<proteinExistence type="inferred from homology"/>
<keyword evidence="3" id="KW-0813">Transport</keyword>
<dbReference type="GO" id="GO:1990281">
    <property type="term" value="C:efflux pump complex"/>
    <property type="evidence" value="ECO:0007669"/>
    <property type="project" value="TreeGrafter"/>
</dbReference>
<evidence type="ECO:0000256" key="2">
    <source>
        <dbReference type="ARBA" id="ARBA00009477"/>
    </source>
</evidence>
<gene>
    <name evidence="9" type="ORF">J2T55_002390</name>
</gene>
<dbReference type="RefSeq" id="WP_259057149.1">
    <property type="nucleotide sequence ID" value="NZ_JANUCT010000020.1"/>
</dbReference>
<dbReference type="InterPro" id="IPR006143">
    <property type="entry name" value="RND_pump_MFP"/>
</dbReference>
<dbReference type="NCBIfam" id="TIGR01730">
    <property type="entry name" value="RND_mfp"/>
    <property type="match status" value="1"/>
</dbReference>
<keyword evidence="4" id="KW-0812">Transmembrane</keyword>
<evidence type="ECO:0000259" key="7">
    <source>
        <dbReference type="Pfam" id="PF25954"/>
    </source>
</evidence>
<comment type="similarity">
    <text evidence="2">Belongs to the membrane fusion protein (MFP) (TC 8.A.1) family.</text>
</comment>
<dbReference type="Gene3D" id="2.40.30.170">
    <property type="match status" value="1"/>
</dbReference>
<dbReference type="Pfam" id="PF25917">
    <property type="entry name" value="BSH_RND"/>
    <property type="match status" value="1"/>
</dbReference>
<dbReference type="InterPro" id="IPR058625">
    <property type="entry name" value="MdtA-like_BSH"/>
</dbReference>
<evidence type="ECO:0000313" key="9">
    <source>
        <dbReference type="EMBL" id="MCS3904354.1"/>
    </source>
</evidence>
<dbReference type="Pfam" id="PF25954">
    <property type="entry name" value="Beta-barrel_RND_2"/>
    <property type="match status" value="1"/>
</dbReference>
<accession>A0AAE3HLB5</accession>
<reference evidence="9" key="1">
    <citation type="submission" date="2022-08" db="EMBL/GenBank/DDBJ databases">
        <title>Genomic Encyclopedia of Type Strains, Phase III (KMG-III): the genomes of soil and plant-associated and newly described type strains.</title>
        <authorList>
            <person name="Whitman W."/>
        </authorList>
    </citation>
    <scope>NUCLEOTIDE SEQUENCE</scope>
    <source>
        <strain evidence="9">HMT 1</strain>
    </source>
</reference>
<feature type="domain" description="Multidrug resistance protein MdtA-like C-terminal permuted SH3" evidence="8">
    <location>
        <begin position="280"/>
        <end position="336"/>
    </location>
</feature>
<evidence type="ECO:0000256" key="1">
    <source>
        <dbReference type="ARBA" id="ARBA00004196"/>
    </source>
</evidence>
<comment type="caution">
    <text evidence="9">The sequence shown here is derived from an EMBL/GenBank/DDBJ whole genome shotgun (WGS) entry which is preliminary data.</text>
</comment>
<name>A0AAE3HLB5_9GAMM</name>
<dbReference type="Gene3D" id="2.40.50.100">
    <property type="match status" value="1"/>
</dbReference>
<dbReference type="Pfam" id="PF25967">
    <property type="entry name" value="RND-MFP_C"/>
    <property type="match status" value="1"/>
</dbReference>
<comment type="subcellular location">
    <subcellularLocation>
        <location evidence="1">Cell envelope</location>
    </subcellularLocation>
</comment>
<keyword evidence="4" id="KW-1133">Transmembrane helix</keyword>
<dbReference type="PANTHER" id="PTHR30469">
    <property type="entry name" value="MULTIDRUG RESISTANCE PROTEIN MDTA"/>
    <property type="match status" value="1"/>
</dbReference>
<evidence type="ECO:0000259" key="6">
    <source>
        <dbReference type="Pfam" id="PF25917"/>
    </source>
</evidence>
<evidence type="ECO:0000313" key="10">
    <source>
        <dbReference type="Proteomes" id="UP001204445"/>
    </source>
</evidence>
<dbReference type="GO" id="GO:0015562">
    <property type="term" value="F:efflux transmembrane transporter activity"/>
    <property type="evidence" value="ECO:0007669"/>
    <property type="project" value="TreeGrafter"/>
</dbReference>
<sequence>MFLRLILMLLIVGGIIGGVYYMKMQQWEAMSEMAEQGQPPATIASTTVTEESWQPRLNSVGSMVAVNDVSVTNEVPGIVEEIQFESGQRVEKGDVLLQIDDNVDRAQLEGLKADLQLAQVQFDRAAKLVKERTVSQSEFDEAKARLESARANLASSKAEMVKKSIRAPFSGIIGIRQIDLGQYLAAGSEIAPLQSLDPIYVDYTLPERHLSDLSVGQTIDLNVQAYPGQTFSGRIEALNPGIDPGTRSIHIRGVLDNPDGTLRPGMFAEIRTLLSEQNDILTLPQQAITYAPYGDSVFVIEEQDGQKVVQRRQVKTGAVRNGRVEILEGLELGDEVASAGQNKLRNGQPVQINNDIEVNDKDAVSSP</sequence>
<protein>
    <submittedName>
        <fullName evidence="9">Membrane fusion protein (Multidrug efflux system)</fullName>
    </submittedName>
</protein>
<keyword evidence="4" id="KW-0472">Membrane</keyword>
<dbReference type="InterPro" id="IPR058627">
    <property type="entry name" value="MdtA-like_C"/>
</dbReference>
<dbReference type="EMBL" id="JANUCT010000020">
    <property type="protein sequence ID" value="MCS3904354.1"/>
    <property type="molecule type" value="Genomic_DNA"/>
</dbReference>
<dbReference type="PANTHER" id="PTHR30469:SF11">
    <property type="entry name" value="BLL4320 PROTEIN"/>
    <property type="match status" value="1"/>
</dbReference>
<evidence type="ECO:0000256" key="3">
    <source>
        <dbReference type="ARBA" id="ARBA00022448"/>
    </source>
</evidence>
<dbReference type="FunFam" id="2.40.30.170:FF:000010">
    <property type="entry name" value="Efflux RND transporter periplasmic adaptor subunit"/>
    <property type="match status" value="1"/>
</dbReference>
<keyword evidence="10" id="KW-1185">Reference proteome</keyword>
<dbReference type="Pfam" id="PF25876">
    <property type="entry name" value="HH_MFP_RND"/>
    <property type="match status" value="1"/>
</dbReference>
<organism evidence="9 10">
    <name type="scientific">Methylohalomonas lacus</name>
    <dbReference type="NCBI Taxonomy" id="398773"/>
    <lineage>
        <taxon>Bacteria</taxon>
        <taxon>Pseudomonadati</taxon>
        <taxon>Pseudomonadota</taxon>
        <taxon>Gammaproteobacteria</taxon>
        <taxon>Methylohalomonadales</taxon>
        <taxon>Methylohalomonadaceae</taxon>
        <taxon>Methylohalomonas</taxon>
    </lineage>
</organism>
<evidence type="ECO:0000259" key="8">
    <source>
        <dbReference type="Pfam" id="PF25967"/>
    </source>
</evidence>
<evidence type="ECO:0000256" key="4">
    <source>
        <dbReference type="SAM" id="Phobius"/>
    </source>
</evidence>
<evidence type="ECO:0000259" key="5">
    <source>
        <dbReference type="Pfam" id="PF25876"/>
    </source>
</evidence>
<dbReference type="Gene3D" id="1.10.287.470">
    <property type="entry name" value="Helix hairpin bin"/>
    <property type="match status" value="1"/>
</dbReference>
<dbReference type="Gene3D" id="2.40.420.20">
    <property type="match status" value="1"/>
</dbReference>
<feature type="transmembrane region" description="Helical" evidence="4">
    <location>
        <begin position="6"/>
        <end position="22"/>
    </location>
</feature>
<dbReference type="Proteomes" id="UP001204445">
    <property type="component" value="Unassembled WGS sequence"/>
</dbReference>
<dbReference type="AlphaFoldDB" id="A0AAE3HLB5"/>